<evidence type="ECO:0000256" key="2">
    <source>
        <dbReference type="ARBA" id="ARBA00022448"/>
    </source>
</evidence>
<feature type="transmembrane region" description="Helical" evidence="6">
    <location>
        <begin position="124"/>
        <end position="146"/>
    </location>
</feature>
<keyword evidence="8" id="KW-1185">Reference proteome</keyword>
<evidence type="ECO:0000313" key="8">
    <source>
        <dbReference type="Proteomes" id="UP001143981"/>
    </source>
</evidence>
<dbReference type="SUPFAM" id="SSF103473">
    <property type="entry name" value="MFS general substrate transporter"/>
    <property type="match status" value="1"/>
</dbReference>
<keyword evidence="2" id="KW-0813">Transport</keyword>
<feature type="transmembrane region" description="Helical" evidence="6">
    <location>
        <begin position="190"/>
        <end position="211"/>
    </location>
</feature>
<proteinExistence type="predicted"/>
<keyword evidence="4 6" id="KW-1133">Transmembrane helix</keyword>
<feature type="transmembrane region" description="Helical" evidence="6">
    <location>
        <begin position="34"/>
        <end position="59"/>
    </location>
</feature>
<organism evidence="7 8">
    <name type="scientific">Coemansia biformis</name>
    <dbReference type="NCBI Taxonomy" id="1286918"/>
    <lineage>
        <taxon>Eukaryota</taxon>
        <taxon>Fungi</taxon>
        <taxon>Fungi incertae sedis</taxon>
        <taxon>Zoopagomycota</taxon>
        <taxon>Kickxellomycotina</taxon>
        <taxon>Kickxellomycetes</taxon>
        <taxon>Kickxellales</taxon>
        <taxon>Kickxellaceae</taxon>
        <taxon>Coemansia</taxon>
    </lineage>
</organism>
<dbReference type="OrthoDB" id="3639251at2759"/>
<evidence type="ECO:0000256" key="4">
    <source>
        <dbReference type="ARBA" id="ARBA00022989"/>
    </source>
</evidence>
<dbReference type="EMBL" id="JANBOI010003460">
    <property type="protein sequence ID" value="KAJ1718439.1"/>
    <property type="molecule type" value="Genomic_DNA"/>
</dbReference>
<feature type="transmembrane region" description="Helical" evidence="6">
    <location>
        <begin position="71"/>
        <end position="90"/>
    </location>
</feature>
<dbReference type="InterPro" id="IPR036259">
    <property type="entry name" value="MFS_trans_sf"/>
</dbReference>
<dbReference type="GO" id="GO:0022857">
    <property type="term" value="F:transmembrane transporter activity"/>
    <property type="evidence" value="ECO:0007669"/>
    <property type="project" value="TreeGrafter"/>
</dbReference>
<dbReference type="GO" id="GO:0016020">
    <property type="term" value="C:membrane"/>
    <property type="evidence" value="ECO:0007669"/>
    <property type="project" value="UniProtKB-SubCell"/>
</dbReference>
<protein>
    <recommendedName>
        <fullName evidence="9">MFS general substrate transporter</fullName>
    </recommendedName>
</protein>
<sequence>RDAALRMLRADRALFPSANYSPRQVLYALSDWTVWAYAIIFWAAATGGTTQAIFGPSLIQAMGYSSTRAQILSAVPSACGFASQILSMALPRICSRFSVWIMAFSALACAFYAVLATVEGPHVRFAFLALSNFALAPNMPLVSLWMANNVLGVTKKGVAAACTVMLGGVAGLIGSHIYRQQDAPQYRFGHVFNCVCNAVIFLLALVLNLNFRHENKRRDRKESTLDTDSLTLEQIDELCDKRPDHRYTW</sequence>
<name>A0A9W7XPX7_9FUNG</name>
<feature type="transmembrane region" description="Helical" evidence="6">
    <location>
        <begin position="158"/>
        <end position="178"/>
    </location>
</feature>
<evidence type="ECO:0000256" key="5">
    <source>
        <dbReference type="ARBA" id="ARBA00023136"/>
    </source>
</evidence>
<feature type="transmembrane region" description="Helical" evidence="6">
    <location>
        <begin position="97"/>
        <end position="118"/>
    </location>
</feature>
<gene>
    <name evidence="7" type="ORF">LPJ61_006628</name>
</gene>
<comment type="subcellular location">
    <subcellularLocation>
        <location evidence="1">Membrane</location>
        <topology evidence="1">Multi-pass membrane protein</topology>
    </subcellularLocation>
</comment>
<dbReference type="AlphaFoldDB" id="A0A9W7XPX7"/>
<accession>A0A9W7XPX7</accession>
<reference evidence="7" key="1">
    <citation type="submission" date="2022-07" db="EMBL/GenBank/DDBJ databases">
        <title>Phylogenomic reconstructions and comparative analyses of Kickxellomycotina fungi.</title>
        <authorList>
            <person name="Reynolds N.K."/>
            <person name="Stajich J.E."/>
            <person name="Barry K."/>
            <person name="Grigoriev I.V."/>
            <person name="Crous P."/>
            <person name="Smith M.E."/>
        </authorList>
    </citation>
    <scope>NUCLEOTIDE SEQUENCE</scope>
    <source>
        <strain evidence="7">BCRC 34381</strain>
    </source>
</reference>
<dbReference type="PANTHER" id="PTHR43791">
    <property type="entry name" value="PERMEASE-RELATED"/>
    <property type="match status" value="1"/>
</dbReference>
<evidence type="ECO:0000313" key="7">
    <source>
        <dbReference type="EMBL" id="KAJ1718439.1"/>
    </source>
</evidence>
<dbReference type="PANTHER" id="PTHR43791:SF36">
    <property type="entry name" value="TRANSPORTER, PUTATIVE (AFU_ORTHOLOGUE AFUA_6G08340)-RELATED"/>
    <property type="match status" value="1"/>
</dbReference>
<keyword evidence="5 6" id="KW-0472">Membrane</keyword>
<evidence type="ECO:0000256" key="3">
    <source>
        <dbReference type="ARBA" id="ARBA00022692"/>
    </source>
</evidence>
<evidence type="ECO:0000256" key="6">
    <source>
        <dbReference type="SAM" id="Phobius"/>
    </source>
</evidence>
<dbReference type="Gene3D" id="1.20.1250.20">
    <property type="entry name" value="MFS general substrate transporter like domains"/>
    <property type="match status" value="1"/>
</dbReference>
<evidence type="ECO:0008006" key="9">
    <source>
        <dbReference type="Google" id="ProtNLM"/>
    </source>
</evidence>
<evidence type="ECO:0000256" key="1">
    <source>
        <dbReference type="ARBA" id="ARBA00004141"/>
    </source>
</evidence>
<feature type="non-terminal residue" evidence="7">
    <location>
        <position position="1"/>
    </location>
</feature>
<keyword evidence="3 6" id="KW-0812">Transmembrane</keyword>
<comment type="caution">
    <text evidence="7">The sequence shown here is derived from an EMBL/GenBank/DDBJ whole genome shotgun (WGS) entry which is preliminary data.</text>
</comment>
<dbReference type="Proteomes" id="UP001143981">
    <property type="component" value="Unassembled WGS sequence"/>
</dbReference>